<comment type="subcellular location">
    <subcellularLocation>
        <location evidence="1 9">Cell membrane</location>
        <topology evidence="1">Multi-pass membrane protein</topology>
    </subcellularLocation>
    <subcellularLocation>
        <location evidence="9">Bacterial flagellum basal body</location>
    </subcellularLocation>
</comment>
<gene>
    <name evidence="9 10" type="primary">fliQ</name>
    <name evidence="10" type="ORF">DKK78_12240</name>
</gene>
<proteinExistence type="inferred from homology"/>
<keyword evidence="6 9" id="KW-1133">Transmembrane helix</keyword>
<evidence type="ECO:0000256" key="5">
    <source>
        <dbReference type="ARBA" id="ARBA00022692"/>
    </source>
</evidence>
<keyword evidence="10" id="KW-0969">Cilium</keyword>
<evidence type="ECO:0000256" key="4">
    <source>
        <dbReference type="ARBA" id="ARBA00022475"/>
    </source>
</evidence>
<keyword evidence="10" id="KW-0282">Flagellum</keyword>
<feature type="transmembrane region" description="Helical" evidence="9">
    <location>
        <begin position="50"/>
        <end position="70"/>
    </location>
</feature>
<keyword evidence="7 9" id="KW-0472">Membrane</keyword>
<dbReference type="PIRSF" id="PIRSF004669">
    <property type="entry name" value="FliQ"/>
    <property type="match status" value="1"/>
</dbReference>
<dbReference type="GO" id="GO:0005886">
    <property type="term" value="C:plasma membrane"/>
    <property type="evidence" value="ECO:0007669"/>
    <property type="project" value="UniProtKB-SubCell"/>
</dbReference>
<dbReference type="GeneID" id="99743978"/>
<dbReference type="PANTHER" id="PTHR34040">
    <property type="entry name" value="FLAGELLAR BIOSYNTHETIC PROTEIN FLIQ"/>
    <property type="match status" value="1"/>
</dbReference>
<dbReference type="InterPro" id="IPR002191">
    <property type="entry name" value="Bac_export_3"/>
</dbReference>
<dbReference type="AlphaFoldDB" id="A0A242P8E1"/>
<dbReference type="RefSeq" id="WP_034900933.1">
    <property type="nucleotide sequence ID" value="NZ_CAMLFL010000013.1"/>
</dbReference>
<keyword evidence="8 9" id="KW-0975">Bacterial flagellum</keyword>
<evidence type="ECO:0000313" key="10">
    <source>
        <dbReference type="EMBL" id="PXY88513.1"/>
    </source>
</evidence>
<evidence type="ECO:0000256" key="6">
    <source>
        <dbReference type="ARBA" id="ARBA00022989"/>
    </source>
</evidence>
<evidence type="ECO:0000256" key="8">
    <source>
        <dbReference type="ARBA" id="ARBA00023143"/>
    </source>
</evidence>
<evidence type="ECO:0000256" key="7">
    <source>
        <dbReference type="ARBA" id="ARBA00023136"/>
    </source>
</evidence>
<dbReference type="GO" id="GO:0044780">
    <property type="term" value="P:bacterial-type flagellum assembly"/>
    <property type="evidence" value="ECO:0007669"/>
    <property type="project" value="InterPro"/>
</dbReference>
<dbReference type="Proteomes" id="UP000247673">
    <property type="component" value="Unassembled WGS sequence"/>
</dbReference>
<dbReference type="NCBIfam" id="TIGR01402">
    <property type="entry name" value="fliQ"/>
    <property type="match status" value="1"/>
</dbReference>
<comment type="function">
    <text evidence="9">Role in flagellar biosynthesis.</text>
</comment>
<keyword evidence="5 9" id="KW-0812">Transmembrane</keyword>
<dbReference type="PRINTS" id="PR00952">
    <property type="entry name" value="TYPE3IMQPROT"/>
</dbReference>
<evidence type="ECO:0000256" key="1">
    <source>
        <dbReference type="ARBA" id="ARBA00004651"/>
    </source>
</evidence>
<sequence length="89" mass="9489">MPSEYISHFAIQAIKVAASLAGPLLLAALVTGLIISLLQAATQINEMTLSFIPKILAVVLVLIILGPSMLTTMIDYIRLVITDIPNLTS</sequence>
<name>A0A242P8E1_9GAMM</name>
<keyword evidence="11" id="KW-1185">Reference proteome</keyword>
<comment type="similarity">
    <text evidence="2 9">Belongs to the FliQ/MopD/SpaQ family.</text>
</comment>
<dbReference type="PANTHER" id="PTHR34040:SF2">
    <property type="entry name" value="FLAGELLAR BIOSYNTHETIC PROTEIN FLIQ"/>
    <property type="match status" value="1"/>
</dbReference>
<organism evidence="10 11">
    <name type="scientific">Gilliamella apis</name>
    <dbReference type="NCBI Taxonomy" id="1970738"/>
    <lineage>
        <taxon>Bacteria</taxon>
        <taxon>Pseudomonadati</taxon>
        <taxon>Pseudomonadota</taxon>
        <taxon>Gammaproteobacteria</taxon>
        <taxon>Orbales</taxon>
        <taxon>Orbaceae</taxon>
        <taxon>Gilliamella</taxon>
    </lineage>
</organism>
<accession>A0A242P8E1</accession>
<dbReference type="GO" id="GO:0009425">
    <property type="term" value="C:bacterial-type flagellum basal body"/>
    <property type="evidence" value="ECO:0007669"/>
    <property type="project" value="UniProtKB-SubCell"/>
</dbReference>
<keyword evidence="4 9" id="KW-1003">Cell membrane</keyword>
<dbReference type="GO" id="GO:0009306">
    <property type="term" value="P:protein secretion"/>
    <property type="evidence" value="ECO:0007669"/>
    <property type="project" value="InterPro"/>
</dbReference>
<dbReference type="EMBL" id="QGLO01000011">
    <property type="protein sequence ID" value="PXY88513.1"/>
    <property type="molecule type" value="Genomic_DNA"/>
</dbReference>
<dbReference type="InterPro" id="IPR006305">
    <property type="entry name" value="FliQ"/>
</dbReference>
<evidence type="ECO:0000256" key="3">
    <source>
        <dbReference type="ARBA" id="ARBA00021718"/>
    </source>
</evidence>
<dbReference type="Pfam" id="PF01313">
    <property type="entry name" value="Bac_export_3"/>
    <property type="match status" value="1"/>
</dbReference>
<evidence type="ECO:0000313" key="11">
    <source>
        <dbReference type="Proteomes" id="UP000247673"/>
    </source>
</evidence>
<comment type="caution">
    <text evidence="10">The sequence shown here is derived from an EMBL/GenBank/DDBJ whole genome shotgun (WGS) entry which is preliminary data.</text>
</comment>
<keyword evidence="10" id="KW-0966">Cell projection</keyword>
<reference evidence="10 11" key="1">
    <citation type="submission" date="2018-05" db="EMBL/GenBank/DDBJ databases">
        <title>Reference genomes for bee gut microbiota database.</title>
        <authorList>
            <person name="Ellegaard K.M."/>
        </authorList>
    </citation>
    <scope>NUCLEOTIDE SEQUENCE [LARGE SCALE GENOMIC DNA]</scope>
    <source>
        <strain evidence="10 11">ESL0172</strain>
    </source>
</reference>
<evidence type="ECO:0000256" key="9">
    <source>
        <dbReference type="RuleBase" id="RU364090"/>
    </source>
</evidence>
<protein>
    <recommendedName>
        <fullName evidence="3 9">Flagellar biosynthetic protein FliQ</fullName>
    </recommendedName>
</protein>
<evidence type="ECO:0000256" key="2">
    <source>
        <dbReference type="ARBA" id="ARBA00006156"/>
    </source>
</evidence>